<dbReference type="SUPFAM" id="SSF46785">
    <property type="entry name" value="Winged helix' DNA-binding domain"/>
    <property type="match status" value="1"/>
</dbReference>
<keyword evidence="1" id="KW-0479">Metal-binding</keyword>
<dbReference type="EMBL" id="FQXN01000002">
    <property type="protein sequence ID" value="SHH32917.1"/>
    <property type="molecule type" value="Genomic_DNA"/>
</dbReference>
<feature type="binding site" evidence="1">
    <location>
        <position position="81"/>
    </location>
    <ligand>
        <name>Ni(2+)</name>
        <dbReference type="ChEBI" id="CHEBI:49786"/>
    </ligand>
</feature>
<accession>A0A1M5S2T7</accession>
<evidence type="ECO:0000259" key="2">
    <source>
        <dbReference type="Pfam" id="PF02829"/>
    </source>
</evidence>
<dbReference type="PANTHER" id="PTHR40068:SF1">
    <property type="entry name" value="TRANSCRIPTION REPRESSOR NIAR-RELATED"/>
    <property type="match status" value="1"/>
</dbReference>
<feature type="binding site" evidence="1">
    <location>
        <position position="73"/>
    </location>
    <ligand>
        <name>Ni(2+)</name>
        <dbReference type="ChEBI" id="CHEBI:49786"/>
    </ligand>
</feature>
<dbReference type="STRING" id="1123380.SAMN02745199_0775"/>
<dbReference type="Pfam" id="PF02829">
    <property type="entry name" value="3H"/>
    <property type="match status" value="1"/>
</dbReference>
<feature type="domain" description="3H" evidence="2">
    <location>
        <begin position="69"/>
        <end position="160"/>
    </location>
</feature>
<reference evidence="5" key="1">
    <citation type="submission" date="2016-11" db="EMBL/GenBank/DDBJ databases">
        <authorList>
            <person name="Varghese N."/>
            <person name="Submissions S."/>
        </authorList>
    </citation>
    <scope>NUCLEOTIDE SEQUENCE [LARGE SCALE GENOMIC DNA]</scope>
    <source>
        <strain evidence="5">DSM 15807</strain>
    </source>
</reference>
<dbReference type="RefSeq" id="WP_073072381.1">
    <property type="nucleotide sequence ID" value="NZ_FQXN01000002.1"/>
</dbReference>
<protein>
    <recommendedName>
        <fullName evidence="6">Transcriptional regulator</fullName>
    </recommendedName>
</protein>
<dbReference type="OrthoDB" id="9792661at2"/>
<keyword evidence="5" id="KW-1185">Reference proteome</keyword>
<evidence type="ECO:0000259" key="3">
    <source>
        <dbReference type="Pfam" id="PF08279"/>
    </source>
</evidence>
<evidence type="ECO:0000256" key="1">
    <source>
        <dbReference type="PIRSR" id="PIRSR037847-1"/>
    </source>
</evidence>
<dbReference type="InterPro" id="IPR036388">
    <property type="entry name" value="WH-like_DNA-bd_sf"/>
</dbReference>
<dbReference type="SUPFAM" id="SSF75500">
    <property type="entry name" value="Putative transcriptional regulator TM1602, C-terminal domain"/>
    <property type="match status" value="1"/>
</dbReference>
<dbReference type="InterPro" id="IPR036390">
    <property type="entry name" value="WH_DNA-bd_sf"/>
</dbReference>
<name>A0A1M5S2T7_9BACT</name>
<dbReference type="InterPro" id="IPR004173">
    <property type="entry name" value="3H_domain"/>
</dbReference>
<dbReference type="InterPro" id="IPR035922">
    <property type="entry name" value="3H_dom_sf"/>
</dbReference>
<evidence type="ECO:0000313" key="4">
    <source>
        <dbReference type="EMBL" id="SHH32917.1"/>
    </source>
</evidence>
<feature type="domain" description="Helix-turn-helix type 11" evidence="3">
    <location>
        <begin position="5"/>
        <end position="57"/>
    </location>
</feature>
<dbReference type="Proteomes" id="UP000242592">
    <property type="component" value="Unassembled WGS sequence"/>
</dbReference>
<dbReference type="Gene3D" id="3.30.1340.20">
    <property type="entry name" value="3H domain"/>
    <property type="match status" value="1"/>
</dbReference>
<dbReference type="InterPro" id="IPR026043">
    <property type="entry name" value="NadR"/>
</dbReference>
<gene>
    <name evidence="4" type="ORF">SAMN02745199_0775</name>
</gene>
<keyword evidence="1" id="KW-0533">Nickel</keyword>
<dbReference type="Pfam" id="PF08279">
    <property type="entry name" value="HTH_11"/>
    <property type="match status" value="1"/>
</dbReference>
<evidence type="ECO:0008006" key="6">
    <source>
        <dbReference type="Google" id="ProtNLM"/>
    </source>
</evidence>
<organism evidence="4 5">
    <name type="scientific">Thermosipho atlanticus DSM 15807</name>
    <dbReference type="NCBI Taxonomy" id="1123380"/>
    <lineage>
        <taxon>Bacteria</taxon>
        <taxon>Thermotogati</taxon>
        <taxon>Thermotogota</taxon>
        <taxon>Thermotogae</taxon>
        <taxon>Thermotogales</taxon>
        <taxon>Fervidobacteriaceae</taxon>
        <taxon>Thermosipho</taxon>
    </lineage>
</organism>
<dbReference type="PIRSF" id="PIRSF037847">
    <property type="entry name" value="NiaR"/>
    <property type="match status" value="1"/>
</dbReference>
<evidence type="ECO:0000313" key="5">
    <source>
        <dbReference type="Proteomes" id="UP000242592"/>
    </source>
</evidence>
<dbReference type="InterPro" id="IPR013196">
    <property type="entry name" value="HTH_11"/>
</dbReference>
<sequence>MKENLKKILEILSKSKGPVKGKELAEYLGVSRQAIVQYISILKTQNYKVVSTRDGYILEDSSGKIRKMVAVKHSIDDIYNELVSIVNAGGTVVNVIVEHPLYGEITGRLDISTMDDVSKFIALMESTHARPLLELSGGIHIHTIETPDKDTMKKVLEAISDYLIKEVHI</sequence>
<feature type="binding site" evidence="1">
    <location>
        <position position="142"/>
    </location>
    <ligand>
        <name>Ni(2+)</name>
        <dbReference type="ChEBI" id="CHEBI:49786"/>
    </ligand>
</feature>
<dbReference type="GO" id="GO:0046872">
    <property type="term" value="F:metal ion binding"/>
    <property type="evidence" value="ECO:0007669"/>
    <property type="project" value="UniProtKB-KW"/>
</dbReference>
<proteinExistence type="predicted"/>
<dbReference type="Gene3D" id="1.10.10.10">
    <property type="entry name" value="Winged helix-like DNA-binding domain superfamily/Winged helix DNA-binding domain"/>
    <property type="match status" value="1"/>
</dbReference>
<feature type="binding site" evidence="1">
    <location>
        <position position="140"/>
    </location>
    <ligand>
        <name>Ni(2+)</name>
        <dbReference type="ChEBI" id="CHEBI:49786"/>
    </ligand>
</feature>
<dbReference type="AlphaFoldDB" id="A0A1M5S2T7"/>
<dbReference type="PANTHER" id="PTHR40068">
    <property type="entry name" value="TRANSCRIPTION REPRESSOR NIAR-RELATED"/>
    <property type="match status" value="1"/>
</dbReference>